<dbReference type="Proteomes" id="UP000011087">
    <property type="component" value="Unassembled WGS sequence"/>
</dbReference>
<dbReference type="KEGG" id="gtt:GUITHDRAFT_114560"/>
<dbReference type="HOGENOM" id="CLU_669870_0_0_1"/>
<accession>L1ITE8</accession>
<dbReference type="AlphaFoldDB" id="L1ITE8"/>
<dbReference type="EMBL" id="JH993040">
    <property type="protein sequence ID" value="EKX39362.1"/>
    <property type="molecule type" value="Genomic_DNA"/>
</dbReference>
<gene>
    <name evidence="1" type="ORF">GUITHDRAFT_114560</name>
</gene>
<dbReference type="RefSeq" id="XP_005826342.1">
    <property type="nucleotide sequence ID" value="XM_005826285.1"/>
</dbReference>
<keyword evidence="3" id="KW-1185">Reference proteome</keyword>
<dbReference type="PaxDb" id="55529-EKX39362"/>
<evidence type="ECO:0000313" key="2">
    <source>
        <dbReference type="EnsemblProtists" id="EKX39362"/>
    </source>
</evidence>
<dbReference type="GeneID" id="17296103"/>
<name>L1ITE8_GUITC</name>
<reference evidence="2" key="3">
    <citation type="submission" date="2015-06" db="UniProtKB">
        <authorList>
            <consortium name="EnsemblProtists"/>
        </authorList>
    </citation>
    <scope>IDENTIFICATION</scope>
</reference>
<dbReference type="EnsemblProtists" id="EKX39362">
    <property type="protein sequence ID" value="EKX39362"/>
    <property type="gene ID" value="GUITHDRAFT_114560"/>
</dbReference>
<protein>
    <recommendedName>
        <fullName evidence="4">LysM domain-containing protein</fullName>
    </recommendedName>
</protein>
<organism evidence="1">
    <name type="scientific">Guillardia theta (strain CCMP2712)</name>
    <name type="common">Cryptophyte</name>
    <dbReference type="NCBI Taxonomy" id="905079"/>
    <lineage>
        <taxon>Eukaryota</taxon>
        <taxon>Cryptophyceae</taxon>
        <taxon>Pyrenomonadales</taxon>
        <taxon>Geminigeraceae</taxon>
        <taxon>Guillardia</taxon>
    </lineage>
</organism>
<proteinExistence type="predicted"/>
<reference evidence="1 3" key="1">
    <citation type="journal article" date="2012" name="Nature">
        <title>Algal genomes reveal evolutionary mosaicism and the fate of nucleomorphs.</title>
        <authorList>
            <consortium name="DOE Joint Genome Institute"/>
            <person name="Curtis B.A."/>
            <person name="Tanifuji G."/>
            <person name="Burki F."/>
            <person name="Gruber A."/>
            <person name="Irimia M."/>
            <person name="Maruyama S."/>
            <person name="Arias M.C."/>
            <person name="Ball S.G."/>
            <person name="Gile G.H."/>
            <person name="Hirakawa Y."/>
            <person name="Hopkins J.F."/>
            <person name="Kuo A."/>
            <person name="Rensing S.A."/>
            <person name="Schmutz J."/>
            <person name="Symeonidi A."/>
            <person name="Elias M."/>
            <person name="Eveleigh R.J."/>
            <person name="Herman E.K."/>
            <person name="Klute M.J."/>
            <person name="Nakayama T."/>
            <person name="Obornik M."/>
            <person name="Reyes-Prieto A."/>
            <person name="Armbrust E.V."/>
            <person name="Aves S.J."/>
            <person name="Beiko R.G."/>
            <person name="Coutinho P."/>
            <person name="Dacks J.B."/>
            <person name="Durnford D.G."/>
            <person name="Fast N.M."/>
            <person name="Green B.R."/>
            <person name="Grisdale C.J."/>
            <person name="Hempel F."/>
            <person name="Henrissat B."/>
            <person name="Hoppner M.P."/>
            <person name="Ishida K."/>
            <person name="Kim E."/>
            <person name="Koreny L."/>
            <person name="Kroth P.G."/>
            <person name="Liu Y."/>
            <person name="Malik S.B."/>
            <person name="Maier U.G."/>
            <person name="McRose D."/>
            <person name="Mock T."/>
            <person name="Neilson J.A."/>
            <person name="Onodera N.T."/>
            <person name="Poole A.M."/>
            <person name="Pritham E.J."/>
            <person name="Richards T.A."/>
            <person name="Rocap G."/>
            <person name="Roy S.W."/>
            <person name="Sarai C."/>
            <person name="Schaack S."/>
            <person name="Shirato S."/>
            <person name="Slamovits C.H."/>
            <person name="Spencer D.F."/>
            <person name="Suzuki S."/>
            <person name="Worden A.Z."/>
            <person name="Zauner S."/>
            <person name="Barry K."/>
            <person name="Bell C."/>
            <person name="Bharti A.K."/>
            <person name="Crow J.A."/>
            <person name="Grimwood J."/>
            <person name="Kramer R."/>
            <person name="Lindquist E."/>
            <person name="Lucas S."/>
            <person name="Salamov A."/>
            <person name="McFadden G.I."/>
            <person name="Lane C.E."/>
            <person name="Keeling P.J."/>
            <person name="Gray M.W."/>
            <person name="Grigoriev I.V."/>
            <person name="Archibald J.M."/>
        </authorList>
    </citation>
    <scope>NUCLEOTIDE SEQUENCE</scope>
    <source>
        <strain evidence="1 3">CCMP2712</strain>
    </source>
</reference>
<sequence length="370" mass="40456">MLGVHGTITDPSGMLASRPVPGPQRVLMTGGRLTVVVGAMVEVNVYATVEIPLQDRNASILLLEEPGIPNGASLSEQRCLRQDGVCNPVTRRFRWEPRSDQVGTYRTCFLASLEEEAACERESGCFELVVEPPDISFLPVASGVATAMANVGCLYRACFRAKDVKDLYSVDISFSFSNLSFTEDGTCSSDLSDPSSSSLSPLFAASTGTAVFAPPPCERCVSWRPQQGQEGSVFELCSHAQDKSSTRSVSSCVKVEVEKCVVCLREGESLFLLARRSGMEAQWRHIWNANAARLFPVLSDPNVIVEEELAVRVGSSYRMKEQETVESLAMKFRTTVKTLMMFNPEMKETTRWVKDAIVCVIPCSGSFSAS</sequence>
<reference evidence="3" key="2">
    <citation type="submission" date="2012-11" db="EMBL/GenBank/DDBJ databases">
        <authorList>
            <person name="Kuo A."/>
            <person name="Curtis B.A."/>
            <person name="Tanifuji G."/>
            <person name="Burki F."/>
            <person name="Gruber A."/>
            <person name="Irimia M."/>
            <person name="Maruyama S."/>
            <person name="Arias M.C."/>
            <person name="Ball S.G."/>
            <person name="Gile G.H."/>
            <person name="Hirakawa Y."/>
            <person name="Hopkins J.F."/>
            <person name="Rensing S.A."/>
            <person name="Schmutz J."/>
            <person name="Symeonidi A."/>
            <person name="Elias M."/>
            <person name="Eveleigh R.J."/>
            <person name="Herman E.K."/>
            <person name="Klute M.J."/>
            <person name="Nakayama T."/>
            <person name="Obornik M."/>
            <person name="Reyes-Prieto A."/>
            <person name="Armbrust E.V."/>
            <person name="Aves S.J."/>
            <person name="Beiko R.G."/>
            <person name="Coutinho P."/>
            <person name="Dacks J.B."/>
            <person name="Durnford D.G."/>
            <person name="Fast N.M."/>
            <person name="Green B.R."/>
            <person name="Grisdale C."/>
            <person name="Hempe F."/>
            <person name="Henrissat B."/>
            <person name="Hoppner M.P."/>
            <person name="Ishida K.-I."/>
            <person name="Kim E."/>
            <person name="Koreny L."/>
            <person name="Kroth P.G."/>
            <person name="Liu Y."/>
            <person name="Malik S.-B."/>
            <person name="Maier U.G."/>
            <person name="McRose D."/>
            <person name="Mock T."/>
            <person name="Neilson J.A."/>
            <person name="Onodera N.T."/>
            <person name="Poole A.M."/>
            <person name="Pritham E.J."/>
            <person name="Richards T.A."/>
            <person name="Rocap G."/>
            <person name="Roy S.W."/>
            <person name="Sarai C."/>
            <person name="Schaack S."/>
            <person name="Shirato S."/>
            <person name="Slamovits C.H."/>
            <person name="Spencer D.F."/>
            <person name="Suzuki S."/>
            <person name="Worden A.Z."/>
            <person name="Zauner S."/>
            <person name="Barry K."/>
            <person name="Bell C."/>
            <person name="Bharti A.K."/>
            <person name="Crow J.A."/>
            <person name="Grimwood J."/>
            <person name="Kramer R."/>
            <person name="Lindquist E."/>
            <person name="Lucas S."/>
            <person name="Salamov A."/>
            <person name="McFadden G.I."/>
            <person name="Lane C.E."/>
            <person name="Keeling P.J."/>
            <person name="Gray M.W."/>
            <person name="Grigoriev I.V."/>
            <person name="Archibald J.M."/>
        </authorList>
    </citation>
    <scope>NUCLEOTIDE SEQUENCE</scope>
    <source>
        <strain evidence="3">CCMP2712</strain>
    </source>
</reference>
<evidence type="ECO:0000313" key="1">
    <source>
        <dbReference type="EMBL" id="EKX39362.1"/>
    </source>
</evidence>
<evidence type="ECO:0000313" key="3">
    <source>
        <dbReference type="Proteomes" id="UP000011087"/>
    </source>
</evidence>
<evidence type="ECO:0008006" key="4">
    <source>
        <dbReference type="Google" id="ProtNLM"/>
    </source>
</evidence>
<dbReference type="OrthoDB" id="10658135at2759"/>